<dbReference type="SMART" id="SM00382">
    <property type="entry name" value="AAA"/>
    <property type="match status" value="1"/>
</dbReference>
<feature type="transmembrane region" description="Helical" evidence="7">
    <location>
        <begin position="53"/>
        <end position="75"/>
    </location>
</feature>
<evidence type="ECO:0000313" key="10">
    <source>
        <dbReference type="EMBL" id="MBB6672232.1"/>
    </source>
</evidence>
<accession>A0A7X0VFN5</accession>
<feature type="transmembrane region" description="Helical" evidence="7">
    <location>
        <begin position="12"/>
        <end position="33"/>
    </location>
</feature>
<reference evidence="10 11" key="1">
    <citation type="submission" date="2020-08" db="EMBL/GenBank/DDBJ databases">
        <title>Cohnella phylogeny.</title>
        <authorList>
            <person name="Dunlap C."/>
        </authorList>
    </citation>
    <scope>NUCLEOTIDE SEQUENCE [LARGE SCALE GENOMIC DNA]</scope>
    <source>
        <strain evidence="10 11">DSM 28246</strain>
    </source>
</reference>
<dbReference type="Pfam" id="PF00664">
    <property type="entry name" value="ABC_membrane"/>
    <property type="match status" value="1"/>
</dbReference>
<feature type="transmembrane region" description="Helical" evidence="7">
    <location>
        <begin position="157"/>
        <end position="175"/>
    </location>
</feature>
<comment type="caution">
    <text evidence="10">The sequence shown here is derived from an EMBL/GenBank/DDBJ whole genome shotgun (WGS) entry which is preliminary data.</text>
</comment>
<dbReference type="SUPFAM" id="SSF90123">
    <property type="entry name" value="ABC transporter transmembrane region"/>
    <property type="match status" value="1"/>
</dbReference>
<dbReference type="PROSITE" id="PS50893">
    <property type="entry name" value="ABC_TRANSPORTER_2"/>
    <property type="match status" value="1"/>
</dbReference>
<dbReference type="PROSITE" id="PS00211">
    <property type="entry name" value="ABC_TRANSPORTER_1"/>
    <property type="match status" value="1"/>
</dbReference>
<dbReference type="PROSITE" id="PS50929">
    <property type="entry name" value="ABC_TM1F"/>
    <property type="match status" value="1"/>
</dbReference>
<dbReference type="GO" id="GO:0016887">
    <property type="term" value="F:ATP hydrolysis activity"/>
    <property type="evidence" value="ECO:0007669"/>
    <property type="project" value="InterPro"/>
</dbReference>
<keyword evidence="4 10" id="KW-0067">ATP-binding</keyword>
<gene>
    <name evidence="10" type="ORF">H7C19_16245</name>
</gene>
<evidence type="ECO:0000256" key="4">
    <source>
        <dbReference type="ARBA" id="ARBA00022840"/>
    </source>
</evidence>
<keyword evidence="3" id="KW-0547">Nucleotide-binding</keyword>
<evidence type="ECO:0000256" key="3">
    <source>
        <dbReference type="ARBA" id="ARBA00022741"/>
    </source>
</evidence>
<dbReference type="Gene3D" id="3.40.50.300">
    <property type="entry name" value="P-loop containing nucleotide triphosphate hydrolases"/>
    <property type="match status" value="1"/>
</dbReference>
<evidence type="ECO:0000259" key="8">
    <source>
        <dbReference type="PROSITE" id="PS50893"/>
    </source>
</evidence>
<evidence type="ECO:0000256" key="1">
    <source>
        <dbReference type="ARBA" id="ARBA00004651"/>
    </source>
</evidence>
<name>A0A7X0VFN5_9BACL</name>
<feature type="domain" description="ABC transporter" evidence="8">
    <location>
        <begin position="333"/>
        <end position="516"/>
    </location>
</feature>
<dbReference type="AlphaFoldDB" id="A0A7X0VFN5"/>
<evidence type="ECO:0000313" key="11">
    <source>
        <dbReference type="Proteomes" id="UP000547209"/>
    </source>
</evidence>
<keyword evidence="2 7" id="KW-0812">Transmembrane</keyword>
<dbReference type="InterPro" id="IPR027417">
    <property type="entry name" value="P-loop_NTPase"/>
</dbReference>
<protein>
    <submittedName>
        <fullName evidence="10">ABC transporter ATP-binding protein</fullName>
    </submittedName>
</protein>
<evidence type="ECO:0000256" key="5">
    <source>
        <dbReference type="ARBA" id="ARBA00022989"/>
    </source>
</evidence>
<dbReference type="Gene3D" id="1.20.1560.10">
    <property type="entry name" value="ABC transporter type 1, transmembrane domain"/>
    <property type="match status" value="1"/>
</dbReference>
<dbReference type="PANTHER" id="PTHR43394">
    <property type="entry name" value="ATP-DEPENDENT PERMEASE MDL1, MITOCHONDRIAL"/>
    <property type="match status" value="1"/>
</dbReference>
<evidence type="ECO:0000256" key="7">
    <source>
        <dbReference type="SAM" id="Phobius"/>
    </source>
</evidence>
<dbReference type="RefSeq" id="WP_185143698.1">
    <property type="nucleotide sequence ID" value="NZ_JACJVP010000025.1"/>
</dbReference>
<dbReference type="InterPro" id="IPR017871">
    <property type="entry name" value="ABC_transporter-like_CS"/>
</dbReference>
<dbReference type="InterPro" id="IPR039421">
    <property type="entry name" value="Type_1_exporter"/>
</dbReference>
<dbReference type="InterPro" id="IPR003593">
    <property type="entry name" value="AAA+_ATPase"/>
</dbReference>
<keyword evidence="5 7" id="KW-1133">Transmembrane helix</keyword>
<dbReference type="EMBL" id="JACJVP010000025">
    <property type="protein sequence ID" value="MBB6672232.1"/>
    <property type="molecule type" value="Genomic_DNA"/>
</dbReference>
<dbReference type="PANTHER" id="PTHR43394:SF1">
    <property type="entry name" value="ATP-BINDING CASSETTE SUB-FAMILY B MEMBER 10, MITOCHONDRIAL"/>
    <property type="match status" value="1"/>
</dbReference>
<dbReference type="Pfam" id="PF00005">
    <property type="entry name" value="ABC_tran"/>
    <property type="match status" value="1"/>
</dbReference>
<dbReference type="GO" id="GO:0005524">
    <property type="term" value="F:ATP binding"/>
    <property type="evidence" value="ECO:0007669"/>
    <property type="project" value="UniProtKB-KW"/>
</dbReference>
<dbReference type="SUPFAM" id="SSF52540">
    <property type="entry name" value="P-loop containing nucleoside triphosphate hydrolases"/>
    <property type="match status" value="1"/>
</dbReference>
<feature type="transmembrane region" description="Helical" evidence="7">
    <location>
        <begin position="274"/>
        <end position="299"/>
    </location>
</feature>
<feature type="transmembrane region" description="Helical" evidence="7">
    <location>
        <begin position="127"/>
        <end position="151"/>
    </location>
</feature>
<evidence type="ECO:0000256" key="2">
    <source>
        <dbReference type="ARBA" id="ARBA00022692"/>
    </source>
</evidence>
<dbReference type="InterPro" id="IPR036640">
    <property type="entry name" value="ABC1_TM_sf"/>
</dbReference>
<evidence type="ECO:0000256" key="6">
    <source>
        <dbReference type="ARBA" id="ARBA00023136"/>
    </source>
</evidence>
<feature type="transmembrane region" description="Helical" evidence="7">
    <location>
        <begin position="244"/>
        <end position="262"/>
    </location>
</feature>
<dbReference type="Proteomes" id="UP000547209">
    <property type="component" value="Unassembled WGS sequence"/>
</dbReference>
<evidence type="ECO:0000259" key="9">
    <source>
        <dbReference type="PROSITE" id="PS50929"/>
    </source>
</evidence>
<dbReference type="CDD" id="cd07346">
    <property type="entry name" value="ABC_6TM_exporters"/>
    <property type="match status" value="1"/>
</dbReference>
<comment type="subcellular location">
    <subcellularLocation>
        <location evidence="1">Cell membrane</location>
        <topology evidence="1">Multi-pass membrane protein</topology>
    </subcellularLocation>
</comment>
<dbReference type="InterPro" id="IPR011527">
    <property type="entry name" value="ABC1_TM_dom"/>
</dbReference>
<organism evidence="10 11">
    <name type="scientific">Cohnella nanjingensis</name>
    <dbReference type="NCBI Taxonomy" id="1387779"/>
    <lineage>
        <taxon>Bacteria</taxon>
        <taxon>Bacillati</taxon>
        <taxon>Bacillota</taxon>
        <taxon>Bacilli</taxon>
        <taxon>Bacillales</taxon>
        <taxon>Paenibacillaceae</taxon>
        <taxon>Cohnella</taxon>
    </lineage>
</organism>
<sequence length="516" mass="57032">MLFKTIAAYIRSSPYLFSLIALGGLFELIFHYLSALSYKYLIDKALIPKDASVLAIIVGALLLIGLLNVLFGIAGDYAKSKLGSKLVFDYRIKLFKHMQMQSHRFYERFRLGDLLARYTEDIPSIQLAAIQTLSSGLVSVLSVIVGLTFLFATEWRLTLIVIGGAALLFLPYRLLKKRSLHLNEAYLNHLGLFTGAIDENIKSYKVVRAFDLRQTMLTRVENHLRSMLSIGVRRSFVNANLNRLPLLAISIIGAVVLSYGSYLTFDGRLSIGTFIAYNSIFITVGQSLFGVTGLLPSVLSSQAGFRRLQEALDWRPDVEERGTRELPEVRREIALSGVSFAYIPGEPVLRQLDLAIPATGYTTIVGASGSGKSTVLQLLLRFEDPSSGAVLYDGENIRDVAYASLLSQVGIVFQDSILLRGTVRDNIRIGKPDADDREIEEAARAAGIHEAIAGFRQGYDTEIHDRGDNLSGGQRQRIALARALIRKPRILFLDEATSALDPETERAVNETILSLA</sequence>
<proteinExistence type="predicted"/>
<feature type="domain" description="ABC transmembrane type-1" evidence="9">
    <location>
        <begin position="19"/>
        <end position="300"/>
    </location>
</feature>
<keyword evidence="11" id="KW-1185">Reference proteome</keyword>
<dbReference type="InterPro" id="IPR003439">
    <property type="entry name" value="ABC_transporter-like_ATP-bd"/>
</dbReference>
<dbReference type="GO" id="GO:0005886">
    <property type="term" value="C:plasma membrane"/>
    <property type="evidence" value="ECO:0007669"/>
    <property type="project" value="UniProtKB-SubCell"/>
</dbReference>
<keyword evidence="6 7" id="KW-0472">Membrane</keyword>
<dbReference type="GO" id="GO:0015421">
    <property type="term" value="F:ABC-type oligopeptide transporter activity"/>
    <property type="evidence" value="ECO:0007669"/>
    <property type="project" value="TreeGrafter"/>
</dbReference>